<dbReference type="Proteomes" id="UP001190700">
    <property type="component" value="Unassembled WGS sequence"/>
</dbReference>
<dbReference type="InterPro" id="IPR018490">
    <property type="entry name" value="cNMP-bd_dom_sf"/>
</dbReference>
<dbReference type="SMART" id="SM00100">
    <property type="entry name" value="cNMP"/>
    <property type="match status" value="1"/>
</dbReference>
<feature type="domain" description="Cyclic nucleotide-binding" evidence="2">
    <location>
        <begin position="101"/>
        <end position="223"/>
    </location>
</feature>
<dbReference type="CDD" id="cd00038">
    <property type="entry name" value="CAP_ED"/>
    <property type="match status" value="1"/>
</dbReference>
<dbReference type="AlphaFoldDB" id="A0AAE0EVQ8"/>
<sequence>MSAESSAPKESSVDSKIKSPPSTASVSNVLGKKGGGLSKFRNATKKISHELEYQRLFEALENTKMPALLSKLRDATNKDCTWRTSMDILNICALASLVTPYFAQHSLCVKMELCANMKLETFRKNQYVCKQNELGEDFYIIASGAVEVQVKSQYDEQKIEKLALLKVGSAFGEMALLSEAPRCASCLAVRVSDILTIDKATFLKVFEDKQAMFNAEGQAFLKEEVHAFKTATETELSQFAKRIALVHFPKDYVFNLDGMKYVYFIKSGILGFMIPKGSSSETVNARHTSLPTAPVRRKPPKPEECVPLAKLGPGQFFGEGLLWEHMKRGWIGAAETDLTLYQASAEHMQTCSTEVAQCIHDEAEFRYNYYSGKACLASPASGGDRDGRSPPQPEMEVPALDSHRLMRYEDEDGQIMRTEFSEIYRDLMEDEDEVEEEDSLLDIMDERVLKPTVPEQGSRPGAHMKHRKLVDQPRPVTHAWSQPRPVTHACSRPGGTALETFDKISRKLNLANTAGGEKLLPPINNTQSPHGTIGSRYTAHIAHKPEAPPSRRPDASTRRLAVRASPQEPVPEGHRWAPTSSTPRRLSGADPGLSERRSRATRATIDTGMLPSAAAAAAVAAQASGRADYTRTRTPHSSLDKVCSSNDIDPWAQPAQEGPAIDAQGRNLASLLVEGRPTGRPFPDSAARFSSPRIKRCGPCLGFPGVQREALAPRSQATDLFTFFTRAVLPGSIMALHDYPRN</sequence>
<evidence type="ECO:0000313" key="3">
    <source>
        <dbReference type="EMBL" id="KAK3241807.1"/>
    </source>
</evidence>
<gene>
    <name evidence="3" type="ORF">CYMTET_48460</name>
</gene>
<comment type="caution">
    <text evidence="3">The sequence shown here is derived from an EMBL/GenBank/DDBJ whole genome shotgun (WGS) entry which is preliminary data.</text>
</comment>
<dbReference type="InterPro" id="IPR014710">
    <property type="entry name" value="RmlC-like_jellyroll"/>
</dbReference>
<feature type="region of interest" description="Disordered" evidence="1">
    <location>
        <begin position="1"/>
        <end position="30"/>
    </location>
</feature>
<proteinExistence type="predicted"/>
<keyword evidence="4" id="KW-1185">Reference proteome</keyword>
<dbReference type="Pfam" id="PF00027">
    <property type="entry name" value="cNMP_binding"/>
    <property type="match status" value="1"/>
</dbReference>
<evidence type="ECO:0000259" key="2">
    <source>
        <dbReference type="PROSITE" id="PS50042"/>
    </source>
</evidence>
<dbReference type="SUPFAM" id="SSF51206">
    <property type="entry name" value="cAMP-binding domain-like"/>
    <property type="match status" value="2"/>
</dbReference>
<organism evidence="3 4">
    <name type="scientific">Cymbomonas tetramitiformis</name>
    <dbReference type="NCBI Taxonomy" id="36881"/>
    <lineage>
        <taxon>Eukaryota</taxon>
        <taxon>Viridiplantae</taxon>
        <taxon>Chlorophyta</taxon>
        <taxon>Pyramimonadophyceae</taxon>
        <taxon>Pyramimonadales</taxon>
        <taxon>Pyramimonadaceae</taxon>
        <taxon>Cymbomonas</taxon>
    </lineage>
</organism>
<dbReference type="Gene3D" id="2.60.120.10">
    <property type="entry name" value="Jelly Rolls"/>
    <property type="match status" value="2"/>
</dbReference>
<evidence type="ECO:0000256" key="1">
    <source>
        <dbReference type="SAM" id="MobiDB-lite"/>
    </source>
</evidence>
<dbReference type="PROSITE" id="PS50042">
    <property type="entry name" value="CNMP_BINDING_3"/>
    <property type="match status" value="1"/>
</dbReference>
<feature type="compositionally biased region" description="Basic and acidic residues" evidence="1">
    <location>
        <begin position="543"/>
        <end position="557"/>
    </location>
</feature>
<dbReference type="InterPro" id="IPR000595">
    <property type="entry name" value="cNMP-bd_dom"/>
</dbReference>
<feature type="region of interest" description="Disordered" evidence="1">
    <location>
        <begin position="378"/>
        <end position="402"/>
    </location>
</feature>
<evidence type="ECO:0000313" key="4">
    <source>
        <dbReference type="Proteomes" id="UP001190700"/>
    </source>
</evidence>
<dbReference type="PANTHER" id="PTHR23011">
    <property type="entry name" value="CYCLIC NUCLEOTIDE-BINDING DOMAIN CONTAINING PROTEIN"/>
    <property type="match status" value="1"/>
</dbReference>
<feature type="region of interest" description="Disordered" evidence="1">
    <location>
        <begin position="542"/>
        <end position="607"/>
    </location>
</feature>
<name>A0AAE0EVQ8_9CHLO</name>
<accession>A0AAE0EVQ8</accession>
<dbReference type="PANTHER" id="PTHR23011:SF28">
    <property type="entry name" value="CYCLIC NUCLEOTIDE-BINDING DOMAIN CONTAINING PROTEIN"/>
    <property type="match status" value="1"/>
</dbReference>
<protein>
    <recommendedName>
        <fullName evidence="2">Cyclic nucleotide-binding domain-containing protein</fullName>
    </recommendedName>
</protein>
<dbReference type="EMBL" id="LGRX02033308">
    <property type="protein sequence ID" value="KAK3241807.1"/>
    <property type="molecule type" value="Genomic_DNA"/>
</dbReference>
<feature type="region of interest" description="Disordered" evidence="1">
    <location>
        <begin position="515"/>
        <end position="534"/>
    </location>
</feature>
<reference evidence="3 4" key="1">
    <citation type="journal article" date="2015" name="Genome Biol. Evol.">
        <title>Comparative Genomics of a Bacterivorous Green Alga Reveals Evolutionary Causalities and Consequences of Phago-Mixotrophic Mode of Nutrition.</title>
        <authorList>
            <person name="Burns J.A."/>
            <person name="Paasch A."/>
            <person name="Narechania A."/>
            <person name="Kim E."/>
        </authorList>
    </citation>
    <scope>NUCLEOTIDE SEQUENCE [LARGE SCALE GENOMIC DNA]</scope>
    <source>
        <strain evidence="3 4">PLY_AMNH</strain>
    </source>
</reference>